<proteinExistence type="predicted"/>
<gene>
    <name evidence="2" type="ORF">JD276_12460</name>
</gene>
<feature type="region of interest" description="Disordered" evidence="1">
    <location>
        <begin position="1"/>
        <end position="21"/>
    </location>
</feature>
<organism evidence="2 3">
    <name type="scientific">Leucobacter chromiisoli</name>
    <dbReference type="NCBI Taxonomy" id="2796471"/>
    <lineage>
        <taxon>Bacteria</taxon>
        <taxon>Bacillati</taxon>
        <taxon>Actinomycetota</taxon>
        <taxon>Actinomycetes</taxon>
        <taxon>Micrococcales</taxon>
        <taxon>Microbacteriaceae</taxon>
        <taxon>Leucobacter</taxon>
    </lineage>
</organism>
<evidence type="ECO:0000313" key="3">
    <source>
        <dbReference type="Proteomes" id="UP000608530"/>
    </source>
</evidence>
<dbReference type="EMBL" id="JAEHOH010000017">
    <property type="protein sequence ID" value="MBK0419847.1"/>
    <property type="molecule type" value="Genomic_DNA"/>
</dbReference>
<keyword evidence="3" id="KW-1185">Reference proteome</keyword>
<evidence type="ECO:0000256" key="1">
    <source>
        <dbReference type="SAM" id="MobiDB-lite"/>
    </source>
</evidence>
<accession>A0A934QAP8</accession>
<reference evidence="2" key="1">
    <citation type="submission" date="2020-12" db="EMBL/GenBank/DDBJ databases">
        <title>Leucobacter sp. CAS1, isolated from Chromium sludge.</title>
        <authorList>
            <person name="Xu Z."/>
        </authorList>
    </citation>
    <scope>NUCLEOTIDE SEQUENCE</scope>
    <source>
        <strain evidence="2">CSA1</strain>
    </source>
</reference>
<sequence>MLDSVTQGAQLAPEPPTAEDIRLDPLSEREWRVIDRRMRAQDAPSVLGFIEKVGNTYETLAIRDGCARWSFRDLREALALFAGGGAERP</sequence>
<dbReference type="RefSeq" id="WP_200115984.1">
    <property type="nucleotide sequence ID" value="NZ_JAEHOH010000017.1"/>
</dbReference>
<dbReference type="Proteomes" id="UP000608530">
    <property type="component" value="Unassembled WGS sequence"/>
</dbReference>
<name>A0A934QAP8_9MICO</name>
<evidence type="ECO:0000313" key="2">
    <source>
        <dbReference type="EMBL" id="MBK0419847.1"/>
    </source>
</evidence>
<protein>
    <submittedName>
        <fullName evidence="2">Uncharacterized protein</fullName>
    </submittedName>
</protein>
<dbReference type="AlphaFoldDB" id="A0A934QAP8"/>
<comment type="caution">
    <text evidence="2">The sequence shown here is derived from an EMBL/GenBank/DDBJ whole genome shotgun (WGS) entry which is preliminary data.</text>
</comment>